<sequence length="430" mass="47467">MTSPTKRHASTNPPPGPKPGKKKVKLVLPSSYPLIITISVPGEERTDSDGASVPSTVDSNSPPPDDIEPDTESLPATSSSTPGIDDMMQYSTNSIPPAMPGGSQDTMITAKPTGSDHQEITAKDLRAGYNPWLGIIDAIPKLRRIKALDSNMEYGEDRIQVYDWVDGFQNDLPFLLHLMTLTFIPSTPRLTNLALGKPSDFKYANKKITGAYTYPQSFFMLGSVTFSSLFKGEFNRAIAIKPLKSFWPRQASVLAQIMEVDFDRNLFSFKTVRDGLVFTTYPKPKEPSAPPTPSKACLNGKYFGPPVRHWNEDVPLFDATKEFDPTKFHKCPPIKSELEEGTIALLVFTAMKYGDDVGSFNIQIVAKIHDPPAVISGTIPAKPLPKYLTNLGDIGVLGEDFPEPKSEDEEEDPHESTKAYLYELAKYKYA</sequence>
<reference evidence="3" key="1">
    <citation type="journal article" date="2017" name="Nat. Ecol. Evol.">
        <title>Genome expansion and lineage-specific genetic innovations in the forest pathogenic fungi Armillaria.</title>
        <authorList>
            <person name="Sipos G."/>
            <person name="Prasanna A.N."/>
            <person name="Walter M.C."/>
            <person name="O'Connor E."/>
            <person name="Balint B."/>
            <person name="Krizsan K."/>
            <person name="Kiss B."/>
            <person name="Hess J."/>
            <person name="Varga T."/>
            <person name="Slot J."/>
            <person name="Riley R."/>
            <person name="Boka B."/>
            <person name="Rigling D."/>
            <person name="Barry K."/>
            <person name="Lee J."/>
            <person name="Mihaltcheva S."/>
            <person name="LaButti K."/>
            <person name="Lipzen A."/>
            <person name="Waldron R."/>
            <person name="Moloney N.M."/>
            <person name="Sperisen C."/>
            <person name="Kredics L."/>
            <person name="Vagvoelgyi C."/>
            <person name="Patrignani A."/>
            <person name="Fitzpatrick D."/>
            <person name="Nagy I."/>
            <person name="Doyle S."/>
            <person name="Anderson J.B."/>
            <person name="Grigoriev I.V."/>
            <person name="Gueldener U."/>
            <person name="Muensterkoetter M."/>
            <person name="Nagy L.G."/>
        </authorList>
    </citation>
    <scope>NUCLEOTIDE SEQUENCE [LARGE SCALE GENOMIC DNA]</scope>
    <source>
        <strain evidence="3">28-4</strain>
    </source>
</reference>
<proteinExistence type="predicted"/>
<evidence type="ECO:0000256" key="1">
    <source>
        <dbReference type="SAM" id="MobiDB-lite"/>
    </source>
</evidence>
<dbReference type="Proteomes" id="UP000218334">
    <property type="component" value="Unassembled WGS sequence"/>
</dbReference>
<accession>A0A2H3BDL8</accession>
<feature type="region of interest" description="Disordered" evidence="1">
    <location>
        <begin position="398"/>
        <end position="418"/>
    </location>
</feature>
<organism evidence="2 3">
    <name type="scientific">Armillaria solidipes</name>
    <dbReference type="NCBI Taxonomy" id="1076256"/>
    <lineage>
        <taxon>Eukaryota</taxon>
        <taxon>Fungi</taxon>
        <taxon>Dikarya</taxon>
        <taxon>Basidiomycota</taxon>
        <taxon>Agaricomycotina</taxon>
        <taxon>Agaricomycetes</taxon>
        <taxon>Agaricomycetidae</taxon>
        <taxon>Agaricales</taxon>
        <taxon>Marasmiineae</taxon>
        <taxon>Physalacriaceae</taxon>
        <taxon>Armillaria</taxon>
    </lineage>
</organism>
<evidence type="ECO:0000313" key="2">
    <source>
        <dbReference type="EMBL" id="PBK68971.1"/>
    </source>
</evidence>
<feature type="region of interest" description="Disordered" evidence="1">
    <location>
        <begin position="38"/>
        <end position="85"/>
    </location>
</feature>
<gene>
    <name evidence="2" type="ORF">ARMSODRAFT_975803</name>
</gene>
<keyword evidence="3" id="KW-1185">Reference proteome</keyword>
<dbReference type="EMBL" id="KZ293431">
    <property type="protein sequence ID" value="PBK68971.1"/>
    <property type="molecule type" value="Genomic_DNA"/>
</dbReference>
<evidence type="ECO:0000313" key="3">
    <source>
        <dbReference type="Proteomes" id="UP000218334"/>
    </source>
</evidence>
<dbReference type="AlphaFoldDB" id="A0A2H3BDL8"/>
<protein>
    <submittedName>
        <fullName evidence="2">Uncharacterized protein</fullName>
    </submittedName>
</protein>
<name>A0A2H3BDL8_9AGAR</name>
<feature type="region of interest" description="Disordered" evidence="1">
    <location>
        <begin position="1"/>
        <end position="24"/>
    </location>
</feature>